<dbReference type="AlphaFoldDB" id="A0AAV5UNZ0"/>
<evidence type="ECO:0008006" key="4">
    <source>
        <dbReference type="Google" id="ProtNLM"/>
    </source>
</evidence>
<feature type="compositionally biased region" description="Acidic residues" evidence="1">
    <location>
        <begin position="184"/>
        <end position="206"/>
    </location>
</feature>
<keyword evidence="3" id="KW-1185">Reference proteome</keyword>
<name>A0AAV5UNZ0_9BILA</name>
<organism evidence="2 3">
    <name type="scientific">Pristionchus entomophagus</name>
    <dbReference type="NCBI Taxonomy" id="358040"/>
    <lineage>
        <taxon>Eukaryota</taxon>
        <taxon>Metazoa</taxon>
        <taxon>Ecdysozoa</taxon>
        <taxon>Nematoda</taxon>
        <taxon>Chromadorea</taxon>
        <taxon>Rhabditida</taxon>
        <taxon>Rhabditina</taxon>
        <taxon>Diplogasteromorpha</taxon>
        <taxon>Diplogasteroidea</taxon>
        <taxon>Neodiplogasteridae</taxon>
        <taxon>Pristionchus</taxon>
    </lineage>
</organism>
<feature type="region of interest" description="Disordered" evidence="1">
    <location>
        <begin position="182"/>
        <end position="206"/>
    </location>
</feature>
<feature type="non-terminal residue" evidence="2">
    <location>
        <position position="206"/>
    </location>
</feature>
<feature type="compositionally biased region" description="Basic and acidic residues" evidence="1">
    <location>
        <begin position="22"/>
        <end position="34"/>
    </location>
</feature>
<sequence length="206" mass="23431">AASSSASRKRTHSERMSGGGPAKRERPREMKDETSTATPSTPKCLHCPMYPSTSTGYAKHLAKHHQSTLREEGIYIICSCGIRVTSETHNPKHSPMCDRRRFTSHKLEQKICPSTPQCIFPLCDAYPSSIAAFSKHLYKHHQSTLKKSDIYLQCACGDNVFYEHQHLNRTEKCDGKFTLHVTESEEDNEQTDEEVEEEAEEEEKDE</sequence>
<dbReference type="EMBL" id="BTSX01000017">
    <property type="protein sequence ID" value="GMT08136.1"/>
    <property type="molecule type" value="Genomic_DNA"/>
</dbReference>
<dbReference type="Proteomes" id="UP001432027">
    <property type="component" value="Unassembled WGS sequence"/>
</dbReference>
<gene>
    <name evidence="2" type="ORF">PENTCL1PPCAC_30310</name>
</gene>
<evidence type="ECO:0000256" key="1">
    <source>
        <dbReference type="SAM" id="MobiDB-lite"/>
    </source>
</evidence>
<evidence type="ECO:0000313" key="2">
    <source>
        <dbReference type="EMBL" id="GMT08136.1"/>
    </source>
</evidence>
<comment type="caution">
    <text evidence="2">The sequence shown here is derived from an EMBL/GenBank/DDBJ whole genome shotgun (WGS) entry which is preliminary data.</text>
</comment>
<evidence type="ECO:0000313" key="3">
    <source>
        <dbReference type="Proteomes" id="UP001432027"/>
    </source>
</evidence>
<protein>
    <recommendedName>
        <fullName evidence="4">C2H2-type domain-containing protein</fullName>
    </recommendedName>
</protein>
<feature type="non-terminal residue" evidence="2">
    <location>
        <position position="1"/>
    </location>
</feature>
<feature type="region of interest" description="Disordered" evidence="1">
    <location>
        <begin position="1"/>
        <end position="45"/>
    </location>
</feature>
<accession>A0AAV5UNZ0</accession>
<proteinExistence type="predicted"/>
<reference evidence="2" key="1">
    <citation type="submission" date="2023-10" db="EMBL/GenBank/DDBJ databases">
        <title>Genome assembly of Pristionchus species.</title>
        <authorList>
            <person name="Yoshida K."/>
            <person name="Sommer R.J."/>
        </authorList>
    </citation>
    <scope>NUCLEOTIDE SEQUENCE</scope>
    <source>
        <strain evidence="2">RS0144</strain>
    </source>
</reference>